<evidence type="ECO:0000313" key="1">
    <source>
        <dbReference type="EMBL" id="EFB2195163.1"/>
    </source>
</evidence>
<organism evidence="1 2">
    <name type="scientific">Escherichia coli</name>
    <dbReference type="NCBI Taxonomy" id="562"/>
    <lineage>
        <taxon>Bacteria</taxon>
        <taxon>Pseudomonadati</taxon>
        <taxon>Pseudomonadota</taxon>
        <taxon>Gammaproteobacteria</taxon>
        <taxon>Enterobacterales</taxon>
        <taxon>Enterobacteriaceae</taxon>
        <taxon>Escherichia</taxon>
    </lineage>
</organism>
<protein>
    <submittedName>
        <fullName evidence="1">Uncharacterized protein</fullName>
    </submittedName>
</protein>
<dbReference type="Proteomes" id="UP000519859">
    <property type="component" value="Unassembled WGS sequence"/>
</dbReference>
<sequence>MKLISNVKKSIMTVLNSFEPLTQRQTIGTGVKSFQLVSTVYNLNRQCFSSMDMMGDFTFDFIVSNIPGTVPVDYDDVVEHVLSNYSNVFRTNNIGVLSIEFENTSDNHDKTMGDMNTLLFRINITAIEK</sequence>
<dbReference type="RefSeq" id="WP_087503927.1">
    <property type="nucleotide sequence ID" value="NZ_BICT01000044.1"/>
</dbReference>
<accession>A0A8S7CVF6</accession>
<dbReference type="AlphaFoldDB" id="A0A8S7CVF6"/>
<reference evidence="1 2" key="1">
    <citation type="submission" date="2019-06" db="EMBL/GenBank/DDBJ databases">
        <authorList>
            <consortium name="NARMS: The National Antimicrobial Resistance Monitoring System"/>
        </authorList>
    </citation>
    <scope>NUCLEOTIDE SEQUENCE [LARGE SCALE GENOMIC DNA]</scope>
    <source>
        <strain evidence="1 2">FSIS11921886</strain>
    </source>
</reference>
<name>A0A8S7CVF6_ECOLX</name>
<gene>
    <name evidence="1" type="ORF">FIJ20_23810</name>
</gene>
<comment type="caution">
    <text evidence="1">The sequence shown here is derived from an EMBL/GenBank/DDBJ whole genome shotgun (WGS) entry which is preliminary data.</text>
</comment>
<evidence type="ECO:0000313" key="2">
    <source>
        <dbReference type="Proteomes" id="UP000519859"/>
    </source>
</evidence>
<dbReference type="EMBL" id="AASDFP010000086">
    <property type="protein sequence ID" value="EFB2195163.1"/>
    <property type="molecule type" value="Genomic_DNA"/>
</dbReference>
<proteinExistence type="predicted"/>